<organism evidence="2 3">
    <name type="scientific">Micropruina glycogenica</name>
    <dbReference type="NCBI Taxonomy" id="75385"/>
    <lineage>
        <taxon>Bacteria</taxon>
        <taxon>Bacillati</taxon>
        <taxon>Actinomycetota</taxon>
        <taxon>Actinomycetes</taxon>
        <taxon>Propionibacteriales</taxon>
        <taxon>Nocardioidaceae</taxon>
        <taxon>Micropruina</taxon>
    </lineage>
</organism>
<sequence length="64" mass="6855">MFNQIVAVTRSERGMTTAEYALGTIAVVCIVGVVISFVTGGAFSGEVADTVSQIIDWIQSFIKR</sequence>
<dbReference type="InterPro" id="IPR025338">
    <property type="entry name" value="DUF4244"/>
</dbReference>
<name>A0A2N9JKI1_9ACTN</name>
<gene>
    <name evidence="2" type="ORF">MPLG2_3490</name>
</gene>
<evidence type="ECO:0008006" key="4">
    <source>
        <dbReference type="Google" id="ProtNLM"/>
    </source>
</evidence>
<reference evidence="2 3" key="1">
    <citation type="submission" date="2018-02" db="EMBL/GenBank/DDBJ databases">
        <authorList>
            <person name="Cohen D.B."/>
            <person name="Kent A.D."/>
        </authorList>
    </citation>
    <scope>NUCLEOTIDE SEQUENCE [LARGE SCALE GENOMIC DNA]</scope>
    <source>
        <strain evidence="2">1</strain>
    </source>
</reference>
<accession>A0A2N9JKI1</accession>
<dbReference type="KEGG" id="mgg:MPLG2_3490"/>
<keyword evidence="1" id="KW-0472">Membrane</keyword>
<dbReference type="EMBL" id="LT985188">
    <property type="protein sequence ID" value="SPD88520.1"/>
    <property type="molecule type" value="Genomic_DNA"/>
</dbReference>
<keyword evidence="1" id="KW-0812">Transmembrane</keyword>
<evidence type="ECO:0000256" key="1">
    <source>
        <dbReference type="SAM" id="Phobius"/>
    </source>
</evidence>
<keyword evidence="1" id="KW-1133">Transmembrane helix</keyword>
<proteinExistence type="predicted"/>
<keyword evidence="3" id="KW-1185">Reference proteome</keyword>
<dbReference type="Pfam" id="PF14029">
    <property type="entry name" value="DUF4244"/>
    <property type="match status" value="1"/>
</dbReference>
<evidence type="ECO:0000313" key="3">
    <source>
        <dbReference type="Proteomes" id="UP000238164"/>
    </source>
</evidence>
<protein>
    <recommendedName>
        <fullName evidence="4">DUF4244 domain-containing protein</fullName>
    </recommendedName>
</protein>
<evidence type="ECO:0000313" key="2">
    <source>
        <dbReference type="EMBL" id="SPD88520.1"/>
    </source>
</evidence>
<dbReference type="Proteomes" id="UP000238164">
    <property type="component" value="Chromosome 1"/>
</dbReference>
<feature type="transmembrane region" description="Helical" evidence="1">
    <location>
        <begin position="20"/>
        <end position="43"/>
    </location>
</feature>
<dbReference type="AlphaFoldDB" id="A0A2N9JKI1"/>
<dbReference type="RefSeq" id="WP_105187009.1">
    <property type="nucleotide sequence ID" value="NZ_BAAAGO010000001.1"/>
</dbReference>